<feature type="compositionally biased region" description="Basic residues" evidence="2">
    <location>
        <begin position="487"/>
        <end position="501"/>
    </location>
</feature>
<organism evidence="3 4">
    <name type="scientific">Streblomastix strix</name>
    <dbReference type="NCBI Taxonomy" id="222440"/>
    <lineage>
        <taxon>Eukaryota</taxon>
        <taxon>Metamonada</taxon>
        <taxon>Preaxostyla</taxon>
        <taxon>Oxymonadida</taxon>
        <taxon>Streblomastigidae</taxon>
        <taxon>Streblomastix</taxon>
    </lineage>
</organism>
<name>A0A5J4VB26_9EUKA</name>
<evidence type="ECO:0000313" key="3">
    <source>
        <dbReference type="EMBL" id="KAA6379584.1"/>
    </source>
</evidence>
<gene>
    <name evidence="3" type="ORF">EZS28_024889</name>
</gene>
<feature type="compositionally biased region" description="Basic and acidic residues" evidence="2">
    <location>
        <begin position="534"/>
        <end position="546"/>
    </location>
</feature>
<accession>A0A5J4VB26</accession>
<comment type="caution">
    <text evidence="3">The sequence shown here is derived from an EMBL/GenBank/DDBJ whole genome shotgun (WGS) entry which is preliminary data.</text>
</comment>
<feature type="coiled-coil region" evidence="1">
    <location>
        <begin position="292"/>
        <end position="387"/>
    </location>
</feature>
<feature type="compositionally biased region" description="Low complexity" evidence="2">
    <location>
        <begin position="22"/>
        <end position="33"/>
    </location>
</feature>
<feature type="compositionally biased region" description="Low complexity" evidence="2">
    <location>
        <begin position="517"/>
        <end position="533"/>
    </location>
</feature>
<dbReference type="Proteomes" id="UP000324800">
    <property type="component" value="Unassembled WGS sequence"/>
</dbReference>
<feature type="region of interest" description="Disordered" evidence="2">
    <location>
        <begin position="1"/>
        <end position="65"/>
    </location>
</feature>
<dbReference type="EMBL" id="SNRW01008401">
    <property type="protein sequence ID" value="KAA6379584.1"/>
    <property type="molecule type" value="Genomic_DNA"/>
</dbReference>
<keyword evidence="1" id="KW-0175">Coiled coil</keyword>
<dbReference type="AlphaFoldDB" id="A0A5J4VB26"/>
<feature type="region of interest" description="Disordered" evidence="2">
    <location>
        <begin position="435"/>
        <end position="556"/>
    </location>
</feature>
<feature type="non-terminal residue" evidence="3">
    <location>
        <position position="556"/>
    </location>
</feature>
<evidence type="ECO:0000256" key="2">
    <source>
        <dbReference type="SAM" id="MobiDB-lite"/>
    </source>
</evidence>
<proteinExistence type="predicted"/>
<feature type="coiled-coil region" evidence="1">
    <location>
        <begin position="185"/>
        <end position="243"/>
    </location>
</feature>
<reference evidence="3 4" key="1">
    <citation type="submission" date="2019-03" db="EMBL/GenBank/DDBJ databases">
        <title>Single cell metagenomics reveals metabolic interactions within the superorganism composed of flagellate Streblomastix strix and complex community of Bacteroidetes bacteria on its surface.</title>
        <authorList>
            <person name="Treitli S.C."/>
            <person name="Kolisko M."/>
            <person name="Husnik F."/>
            <person name="Keeling P."/>
            <person name="Hampl V."/>
        </authorList>
    </citation>
    <scope>NUCLEOTIDE SEQUENCE [LARGE SCALE GENOMIC DNA]</scope>
    <source>
        <strain evidence="3">ST1C</strain>
    </source>
</reference>
<feature type="compositionally biased region" description="Polar residues" evidence="2">
    <location>
        <begin position="34"/>
        <end position="59"/>
    </location>
</feature>
<sequence length="556" mass="65350">MTEMMIRKATPPFQLRDGSYLQKQKPNKQQKGQILSSAQQSDRGPNFNISNYIPSSPQYSPMRPQTQQEILELETELDRAMIIYADQQQGKKKMEILQKISEEVSRQVSIKSTTQGKLVAKLLAYVLDSCKQIVPLSNKISQLEGSIYEQSQKYVQQISEKDEEIKQLVRASEEEHIGFNNGVTIYDLQDDVRNLKSDKQRLQLEVENAQTKREMLMLERRALERENEISEDLEEAVKDAMEEEFLLRQQSMTNVAIETNKDQDALNSLQQWIYDQNGPRQSQSIQTEGGVLETLEKRYKIVKEEKEVFERGFKKYKQETEQKEKEVIALRKMLAEERSVIAQKRAKQLEERCSQLVKDEEKSKLQLKKLNQDIQQLERTQREIEIQFQMDRKRREDELMKKERELKMREEMAAAQAKEFDEKWNMLQGKLKDNQFNSLKLYKQTDKPEEKKSGSSKLQQHDDDDDEYNSFDEEEVQIDENGNQQVVKRKKSQLKSHRQSKDRRTSQFVTPRKSQQRSRPPSTVKSPKSSSKSIQRDSVESKDMKSKLQKSRSNQT</sequence>
<feature type="compositionally biased region" description="Acidic residues" evidence="2">
    <location>
        <begin position="462"/>
        <end position="478"/>
    </location>
</feature>
<evidence type="ECO:0000256" key="1">
    <source>
        <dbReference type="SAM" id="Coils"/>
    </source>
</evidence>
<protein>
    <submittedName>
        <fullName evidence="3">Uncharacterized protein</fullName>
    </submittedName>
</protein>
<feature type="compositionally biased region" description="Basic and acidic residues" evidence="2">
    <location>
        <begin position="443"/>
        <end position="453"/>
    </location>
</feature>
<evidence type="ECO:0000313" key="4">
    <source>
        <dbReference type="Proteomes" id="UP000324800"/>
    </source>
</evidence>